<dbReference type="InterPro" id="IPR036770">
    <property type="entry name" value="Ankyrin_rpt-contain_sf"/>
</dbReference>
<dbReference type="Gene3D" id="2.40.50.140">
    <property type="entry name" value="Nucleic acid-binding proteins"/>
    <property type="match status" value="1"/>
</dbReference>
<dbReference type="Proteomes" id="UP001148614">
    <property type="component" value="Unassembled WGS sequence"/>
</dbReference>
<organism evidence="9 10">
    <name type="scientific">Xylaria arbuscula</name>
    <dbReference type="NCBI Taxonomy" id="114810"/>
    <lineage>
        <taxon>Eukaryota</taxon>
        <taxon>Fungi</taxon>
        <taxon>Dikarya</taxon>
        <taxon>Ascomycota</taxon>
        <taxon>Pezizomycotina</taxon>
        <taxon>Sordariomycetes</taxon>
        <taxon>Xylariomycetidae</taxon>
        <taxon>Xylariales</taxon>
        <taxon>Xylariaceae</taxon>
        <taxon>Xylaria</taxon>
    </lineage>
</organism>
<name>A0A9W8TKL3_9PEZI</name>
<keyword evidence="2 8" id="KW-0812">Transmembrane</keyword>
<keyword evidence="6 8" id="KW-0472">Membrane</keyword>
<keyword evidence="10" id="KW-1185">Reference proteome</keyword>
<dbReference type="InterPro" id="IPR014722">
    <property type="entry name" value="Rib_uL2_dom2"/>
</dbReference>
<dbReference type="Pfam" id="PF01544">
    <property type="entry name" value="CorA"/>
    <property type="match status" value="1"/>
</dbReference>
<dbReference type="Gene3D" id="2.30.30.30">
    <property type="match status" value="1"/>
</dbReference>
<evidence type="ECO:0000256" key="4">
    <source>
        <dbReference type="ARBA" id="ARBA00022989"/>
    </source>
</evidence>
<evidence type="ECO:0000313" key="9">
    <source>
        <dbReference type="EMBL" id="KAJ3569087.1"/>
    </source>
</evidence>
<dbReference type="EMBL" id="JANPWZ010001070">
    <property type="protein sequence ID" value="KAJ3569087.1"/>
    <property type="molecule type" value="Genomic_DNA"/>
</dbReference>
<evidence type="ECO:0000256" key="8">
    <source>
        <dbReference type="SAM" id="Phobius"/>
    </source>
</evidence>
<dbReference type="InterPro" id="IPR008991">
    <property type="entry name" value="Translation_prot_SH3-like_sf"/>
</dbReference>
<protein>
    <recommendedName>
        <fullName evidence="11">Ankyrin repeat protein</fullName>
    </recommendedName>
</protein>
<keyword evidence="4 8" id="KW-1133">Transmembrane helix</keyword>
<dbReference type="SUPFAM" id="SSF48403">
    <property type="entry name" value="Ankyrin repeat"/>
    <property type="match status" value="1"/>
</dbReference>
<evidence type="ECO:0000256" key="3">
    <source>
        <dbReference type="ARBA" id="ARBA00022737"/>
    </source>
</evidence>
<feature type="repeat" description="ANK" evidence="7">
    <location>
        <begin position="267"/>
        <end position="299"/>
    </location>
</feature>
<dbReference type="Gene3D" id="1.25.40.20">
    <property type="entry name" value="Ankyrin repeat-containing domain"/>
    <property type="match status" value="2"/>
</dbReference>
<dbReference type="InterPro" id="IPR012340">
    <property type="entry name" value="NA-bd_OB-fold"/>
</dbReference>
<dbReference type="SUPFAM" id="SSF144083">
    <property type="entry name" value="Magnesium transport protein CorA, transmembrane region"/>
    <property type="match status" value="1"/>
</dbReference>
<dbReference type="Gene3D" id="1.20.58.340">
    <property type="entry name" value="Magnesium transport protein CorA, transmembrane region"/>
    <property type="match status" value="1"/>
</dbReference>
<gene>
    <name evidence="9" type="ORF">NPX13_g6199</name>
</gene>
<accession>A0A9W8TKL3</accession>
<dbReference type="PANTHER" id="PTHR24198:SF165">
    <property type="entry name" value="ANKYRIN REPEAT-CONTAINING PROTEIN-RELATED"/>
    <property type="match status" value="1"/>
</dbReference>
<feature type="repeat" description="ANK" evidence="7">
    <location>
        <begin position="133"/>
        <end position="160"/>
    </location>
</feature>
<dbReference type="InterPro" id="IPR045863">
    <property type="entry name" value="CorA_TM1_TM2"/>
</dbReference>
<dbReference type="VEuPathDB" id="FungiDB:F4678DRAFT_443552"/>
<dbReference type="SUPFAM" id="SSF50104">
    <property type="entry name" value="Translation proteins SH3-like domain"/>
    <property type="match status" value="1"/>
</dbReference>
<sequence>MGDILMLQGRPCQVIRISTSTATGQHRYLGVDVFNKQLYEESSVVSKLSPDVIVQTMSGPVFKQYRVLDIQNGTVVAMTELGDVKTGLPVLDQSELYSRLSSGFSTSDNVRVLVLSHFGNDMIVDFKVISPPDGRPRLHIAARKGEVSTIQNLLKQQSDIINQLDSVGRTALFDAVEGHHESVVRLLLDSGIRINQVDQRGEVALGIAIVDSGNPTLALLLLEKGASPVAGLPSDVLNLLSAVAAGKVDEVSRLLKAGVAANSRDRLGYTALHEAASRGFFEIVRELIGYGADVNAKTILGRDTVLHTVIERGRNNYQCTGLATGRPSIGEGHVKVVEILLHKGAVPELKRRDGLTVQALILKEFASSHLHDDERGFLREISKTLSIYPSLAKEDIGNVPDLELQEKMDVCNGFHLWIQYHTSRYSNHDKAPVGKFIWNQAGGNWGQGEAVNLETWANDVASEYLVEGTADKNDELPGDSYWRWVHLPANHKTWAKDVIRVLHNNPNIRFDGDLKKLNDFIDRSYYELRGSGSGVCMRRPFFSRSLDPKVVASSIVVPYFDMESLDSYINRGDSQNSHFRKKHALEKIYQRLGDGTMDLHVPCTLDQSYYLSLRDSTERDKTQVVAKYADFAGPDAPGLTATQGREIPKLKRKLLMVNQIWIWKFDSDTLITAFPDRWYQGQETELLSSTVGFMDPPNNGGLDKNLFDIFNEMIAHWANEETQCFNAFYKAQREQKERGEFEARIRDEDICDITKEVRILGEVKDIGDELKMIERVLQDQATVIAQYRASLNDPLPQEEMNRFITLDQDLSSRIYKAQRLTRDALSVENSLNHLLDLKQKQANFNEARDTRRLANEADNRAKSGEEQNQLLFVFTVITVVFTPLSFVTSFLAVPSQDFPQNDTGSGVSWRWWQVFAGSLVTEVIAFVGIALFWVPIWRVLGSGPRSMSISKKFMKNLRVYRDRILGRESHPSEQDLEGR</sequence>
<evidence type="ECO:0000256" key="1">
    <source>
        <dbReference type="ARBA" id="ARBA00004141"/>
    </source>
</evidence>
<dbReference type="InterPro" id="IPR002110">
    <property type="entry name" value="Ankyrin_rpt"/>
</dbReference>
<evidence type="ECO:0008006" key="11">
    <source>
        <dbReference type="Google" id="ProtNLM"/>
    </source>
</evidence>
<dbReference type="PROSITE" id="PS50297">
    <property type="entry name" value="ANK_REP_REGION"/>
    <property type="match status" value="3"/>
</dbReference>
<evidence type="ECO:0000256" key="2">
    <source>
        <dbReference type="ARBA" id="ARBA00022692"/>
    </source>
</evidence>
<evidence type="ECO:0000313" key="10">
    <source>
        <dbReference type="Proteomes" id="UP001148614"/>
    </source>
</evidence>
<dbReference type="InterPro" id="IPR002523">
    <property type="entry name" value="MgTranspt_CorA/ZnTranspt_ZntB"/>
</dbReference>
<evidence type="ECO:0000256" key="6">
    <source>
        <dbReference type="ARBA" id="ARBA00023136"/>
    </source>
</evidence>
<proteinExistence type="predicted"/>
<keyword evidence="3" id="KW-0677">Repeat</keyword>
<feature type="transmembrane region" description="Helical" evidence="8">
    <location>
        <begin position="870"/>
        <end position="891"/>
    </location>
</feature>
<dbReference type="Pfam" id="PF12796">
    <property type="entry name" value="Ank_2"/>
    <property type="match status" value="2"/>
</dbReference>
<dbReference type="GO" id="GO:0016020">
    <property type="term" value="C:membrane"/>
    <property type="evidence" value="ECO:0007669"/>
    <property type="project" value="UniProtKB-SubCell"/>
</dbReference>
<evidence type="ECO:0000256" key="5">
    <source>
        <dbReference type="ARBA" id="ARBA00023043"/>
    </source>
</evidence>
<comment type="caution">
    <text evidence="9">The sequence shown here is derived from an EMBL/GenBank/DDBJ whole genome shotgun (WGS) entry which is preliminary data.</text>
</comment>
<evidence type="ECO:0000256" key="7">
    <source>
        <dbReference type="PROSITE-ProRule" id="PRU00023"/>
    </source>
</evidence>
<dbReference type="AlphaFoldDB" id="A0A9W8TKL3"/>
<dbReference type="SMART" id="SM00248">
    <property type="entry name" value="ANK"/>
    <property type="match status" value="5"/>
</dbReference>
<dbReference type="GO" id="GO:0046873">
    <property type="term" value="F:metal ion transmembrane transporter activity"/>
    <property type="evidence" value="ECO:0007669"/>
    <property type="project" value="InterPro"/>
</dbReference>
<dbReference type="PROSITE" id="PS50088">
    <property type="entry name" value="ANK_REPEAT"/>
    <property type="match status" value="3"/>
</dbReference>
<dbReference type="SUPFAM" id="SSF50249">
    <property type="entry name" value="Nucleic acid-binding proteins"/>
    <property type="match status" value="1"/>
</dbReference>
<comment type="subcellular location">
    <subcellularLocation>
        <location evidence="1">Membrane</location>
        <topology evidence="1">Multi-pass membrane protein</topology>
    </subcellularLocation>
</comment>
<keyword evidence="5 7" id="KW-0040">ANK repeat</keyword>
<dbReference type="PANTHER" id="PTHR24198">
    <property type="entry name" value="ANKYRIN REPEAT AND PROTEIN KINASE DOMAIN-CONTAINING PROTEIN"/>
    <property type="match status" value="1"/>
</dbReference>
<feature type="repeat" description="ANK" evidence="7">
    <location>
        <begin position="167"/>
        <end position="199"/>
    </location>
</feature>
<feature type="transmembrane region" description="Helical" evidence="8">
    <location>
        <begin position="911"/>
        <end position="937"/>
    </location>
</feature>
<dbReference type="VEuPathDB" id="FungiDB:F4678DRAFT_483807"/>
<reference evidence="9" key="1">
    <citation type="submission" date="2022-07" db="EMBL/GenBank/DDBJ databases">
        <title>Genome Sequence of Xylaria arbuscula.</title>
        <authorList>
            <person name="Buettner E."/>
        </authorList>
    </citation>
    <scope>NUCLEOTIDE SEQUENCE</scope>
    <source>
        <strain evidence="9">VT107</strain>
    </source>
</reference>